<organism evidence="2 3">
    <name type="scientific">Aegilops tauschii subsp. strangulata</name>
    <name type="common">Goatgrass</name>
    <dbReference type="NCBI Taxonomy" id="200361"/>
    <lineage>
        <taxon>Eukaryota</taxon>
        <taxon>Viridiplantae</taxon>
        <taxon>Streptophyta</taxon>
        <taxon>Embryophyta</taxon>
        <taxon>Tracheophyta</taxon>
        <taxon>Spermatophyta</taxon>
        <taxon>Magnoliopsida</taxon>
        <taxon>Liliopsida</taxon>
        <taxon>Poales</taxon>
        <taxon>Poaceae</taxon>
        <taxon>BOP clade</taxon>
        <taxon>Pooideae</taxon>
        <taxon>Triticodae</taxon>
        <taxon>Triticeae</taxon>
        <taxon>Triticinae</taxon>
        <taxon>Aegilops</taxon>
    </lineage>
</organism>
<accession>A0A452YNE4</accession>
<evidence type="ECO:0000313" key="2">
    <source>
        <dbReference type="EnsemblPlants" id="AET1Gv20478300.26"/>
    </source>
</evidence>
<keyword evidence="3" id="KW-1185">Reference proteome</keyword>
<dbReference type="InterPro" id="IPR033121">
    <property type="entry name" value="PEPTIDASE_A1"/>
</dbReference>
<reference evidence="2" key="5">
    <citation type="journal article" date="2021" name="G3 (Bethesda)">
        <title>Aegilops tauschii genome assembly Aet v5.0 features greater sequence contiguity and improved annotation.</title>
        <authorList>
            <person name="Wang L."/>
            <person name="Zhu T."/>
            <person name="Rodriguez J.C."/>
            <person name="Deal K.R."/>
            <person name="Dubcovsky J."/>
            <person name="McGuire P.E."/>
            <person name="Lux T."/>
            <person name="Spannagl M."/>
            <person name="Mayer K.F.X."/>
            <person name="Baldrich P."/>
            <person name="Meyers B.C."/>
            <person name="Huo N."/>
            <person name="Gu Y.Q."/>
            <person name="Zhou H."/>
            <person name="Devos K.M."/>
            <person name="Bennetzen J.L."/>
            <person name="Unver T."/>
            <person name="Budak H."/>
            <person name="Gulick P.J."/>
            <person name="Galiba G."/>
            <person name="Kalapos B."/>
            <person name="Nelson D.R."/>
            <person name="Li P."/>
            <person name="You F.M."/>
            <person name="Luo M.C."/>
            <person name="Dvorak J."/>
        </authorList>
    </citation>
    <scope>NUCLEOTIDE SEQUENCE [LARGE SCALE GENOMIC DNA]</scope>
    <source>
        <strain evidence="2">cv. AL8/78</strain>
    </source>
</reference>
<reference evidence="3" key="2">
    <citation type="journal article" date="2017" name="Nat. Plants">
        <title>The Aegilops tauschii genome reveals multiple impacts of transposons.</title>
        <authorList>
            <person name="Zhao G."/>
            <person name="Zou C."/>
            <person name="Li K."/>
            <person name="Wang K."/>
            <person name="Li T."/>
            <person name="Gao L."/>
            <person name="Zhang X."/>
            <person name="Wang H."/>
            <person name="Yang Z."/>
            <person name="Liu X."/>
            <person name="Jiang W."/>
            <person name="Mao L."/>
            <person name="Kong X."/>
            <person name="Jiao Y."/>
            <person name="Jia J."/>
        </authorList>
    </citation>
    <scope>NUCLEOTIDE SEQUENCE [LARGE SCALE GENOMIC DNA]</scope>
    <source>
        <strain evidence="3">cv. AL8/78</strain>
    </source>
</reference>
<sequence>MDPKYYIGEHTYVLVIQNGYWQKSTGTGTGFCPDGCATIVDSGPSLLAGATVHDPHNGFHGQFKSSAERLGDEFGASAGAYVGFGTIAI</sequence>
<dbReference type="Pfam" id="PF00026">
    <property type="entry name" value="Asp"/>
    <property type="match status" value="1"/>
</dbReference>
<dbReference type="Gramene" id="AET1Gv20478300.26">
    <property type="protein sequence ID" value="AET1Gv20478300.26"/>
    <property type="gene ID" value="AET1Gv20478300"/>
</dbReference>
<dbReference type="Gene3D" id="2.40.70.10">
    <property type="entry name" value="Acid Proteases"/>
    <property type="match status" value="1"/>
</dbReference>
<feature type="domain" description="Peptidase A1" evidence="1">
    <location>
        <begin position="1"/>
        <end position="51"/>
    </location>
</feature>
<proteinExistence type="predicted"/>
<dbReference type="Proteomes" id="UP000015105">
    <property type="component" value="Chromosome 1D"/>
</dbReference>
<dbReference type="AlphaFoldDB" id="A0A452YNE4"/>
<dbReference type="InterPro" id="IPR021109">
    <property type="entry name" value="Peptidase_aspartic_dom_sf"/>
</dbReference>
<protein>
    <recommendedName>
        <fullName evidence="1">Peptidase A1 domain-containing protein</fullName>
    </recommendedName>
</protein>
<evidence type="ECO:0000313" key="3">
    <source>
        <dbReference type="Proteomes" id="UP000015105"/>
    </source>
</evidence>
<reference evidence="3" key="1">
    <citation type="journal article" date="2014" name="Science">
        <title>Ancient hybridizations among the ancestral genomes of bread wheat.</title>
        <authorList>
            <consortium name="International Wheat Genome Sequencing Consortium,"/>
            <person name="Marcussen T."/>
            <person name="Sandve S.R."/>
            <person name="Heier L."/>
            <person name="Spannagl M."/>
            <person name="Pfeifer M."/>
            <person name="Jakobsen K.S."/>
            <person name="Wulff B.B."/>
            <person name="Steuernagel B."/>
            <person name="Mayer K.F."/>
            <person name="Olsen O.A."/>
        </authorList>
    </citation>
    <scope>NUCLEOTIDE SEQUENCE [LARGE SCALE GENOMIC DNA]</scope>
    <source>
        <strain evidence="3">cv. AL8/78</strain>
    </source>
</reference>
<name>A0A452YNE4_AEGTS</name>
<evidence type="ECO:0000259" key="1">
    <source>
        <dbReference type="Pfam" id="PF00026"/>
    </source>
</evidence>
<reference evidence="2" key="4">
    <citation type="submission" date="2019-03" db="UniProtKB">
        <authorList>
            <consortium name="EnsemblPlants"/>
        </authorList>
    </citation>
    <scope>IDENTIFICATION</scope>
</reference>
<dbReference type="SUPFAM" id="SSF50630">
    <property type="entry name" value="Acid proteases"/>
    <property type="match status" value="1"/>
</dbReference>
<dbReference type="EnsemblPlants" id="AET1Gv20478300.26">
    <property type="protein sequence ID" value="AET1Gv20478300.26"/>
    <property type="gene ID" value="AET1Gv20478300"/>
</dbReference>
<reference evidence="2" key="3">
    <citation type="journal article" date="2017" name="Nature">
        <title>Genome sequence of the progenitor of the wheat D genome Aegilops tauschii.</title>
        <authorList>
            <person name="Luo M.C."/>
            <person name="Gu Y.Q."/>
            <person name="Puiu D."/>
            <person name="Wang H."/>
            <person name="Twardziok S.O."/>
            <person name="Deal K.R."/>
            <person name="Huo N."/>
            <person name="Zhu T."/>
            <person name="Wang L."/>
            <person name="Wang Y."/>
            <person name="McGuire P.E."/>
            <person name="Liu S."/>
            <person name="Long H."/>
            <person name="Ramasamy R.K."/>
            <person name="Rodriguez J.C."/>
            <person name="Van S.L."/>
            <person name="Yuan L."/>
            <person name="Wang Z."/>
            <person name="Xia Z."/>
            <person name="Xiao L."/>
            <person name="Anderson O.D."/>
            <person name="Ouyang S."/>
            <person name="Liang Y."/>
            <person name="Zimin A.V."/>
            <person name="Pertea G."/>
            <person name="Qi P."/>
            <person name="Bennetzen J.L."/>
            <person name="Dai X."/>
            <person name="Dawson M.W."/>
            <person name="Muller H.G."/>
            <person name="Kugler K."/>
            <person name="Rivarola-Duarte L."/>
            <person name="Spannagl M."/>
            <person name="Mayer K.F.X."/>
            <person name="Lu F.H."/>
            <person name="Bevan M.W."/>
            <person name="Leroy P."/>
            <person name="Li P."/>
            <person name="You F.M."/>
            <person name="Sun Q."/>
            <person name="Liu Z."/>
            <person name="Lyons E."/>
            <person name="Wicker T."/>
            <person name="Salzberg S.L."/>
            <person name="Devos K.M."/>
            <person name="Dvorak J."/>
        </authorList>
    </citation>
    <scope>NUCLEOTIDE SEQUENCE [LARGE SCALE GENOMIC DNA]</scope>
    <source>
        <strain evidence="2">cv. AL8/78</strain>
    </source>
</reference>